<dbReference type="EMBL" id="LAZR01048848">
    <property type="protein sequence ID" value="KKK90999.1"/>
    <property type="molecule type" value="Genomic_DNA"/>
</dbReference>
<evidence type="ECO:0000313" key="1">
    <source>
        <dbReference type="EMBL" id="KKK90999.1"/>
    </source>
</evidence>
<proteinExistence type="predicted"/>
<protein>
    <submittedName>
        <fullName evidence="1">Uncharacterized protein</fullName>
    </submittedName>
</protein>
<comment type="caution">
    <text evidence="1">The sequence shown here is derived from an EMBL/GenBank/DDBJ whole genome shotgun (WGS) entry which is preliminary data.</text>
</comment>
<dbReference type="AlphaFoldDB" id="A0A0F9BK70"/>
<reference evidence="1" key="1">
    <citation type="journal article" date="2015" name="Nature">
        <title>Complex archaea that bridge the gap between prokaryotes and eukaryotes.</title>
        <authorList>
            <person name="Spang A."/>
            <person name="Saw J.H."/>
            <person name="Jorgensen S.L."/>
            <person name="Zaremba-Niedzwiedzka K."/>
            <person name="Martijn J."/>
            <person name="Lind A.E."/>
            <person name="van Eijk R."/>
            <person name="Schleper C."/>
            <person name="Guy L."/>
            <person name="Ettema T.J."/>
        </authorList>
    </citation>
    <scope>NUCLEOTIDE SEQUENCE</scope>
</reference>
<sequence>DVCCQINLIVVVGGNDVENIK</sequence>
<gene>
    <name evidence="1" type="ORF">LCGC14_2717340</name>
</gene>
<organism evidence="1">
    <name type="scientific">marine sediment metagenome</name>
    <dbReference type="NCBI Taxonomy" id="412755"/>
    <lineage>
        <taxon>unclassified sequences</taxon>
        <taxon>metagenomes</taxon>
        <taxon>ecological metagenomes</taxon>
    </lineage>
</organism>
<accession>A0A0F9BK70</accession>
<name>A0A0F9BK70_9ZZZZ</name>
<feature type="non-terminal residue" evidence="1">
    <location>
        <position position="1"/>
    </location>
</feature>